<evidence type="ECO:0000256" key="7">
    <source>
        <dbReference type="ARBA" id="ARBA00022989"/>
    </source>
</evidence>
<dbReference type="GO" id="GO:0016887">
    <property type="term" value="F:ATP hydrolysis activity"/>
    <property type="evidence" value="ECO:0007669"/>
    <property type="project" value="InterPro"/>
</dbReference>
<dbReference type="STRING" id="3760.A0A251R2E2"/>
<comment type="similarity">
    <text evidence="1">Belongs to the ABC transporter superfamily. ABCC family. Conjugate transporter (TC 3.A.1.208) subfamily.</text>
</comment>
<keyword evidence="6" id="KW-0067">ATP-binding</keyword>
<dbReference type="SUPFAM" id="SSF52540">
    <property type="entry name" value="P-loop containing nucleoside triphosphate hydrolases"/>
    <property type="match status" value="1"/>
</dbReference>
<comment type="catalytic activity">
    <reaction evidence="9">
        <text>ATP + H2O + xenobioticSide 1 = ADP + phosphate + xenobioticSide 2.</text>
        <dbReference type="EC" id="7.6.2.2"/>
    </reaction>
</comment>
<dbReference type="PROSITE" id="PS50893">
    <property type="entry name" value="ABC_TRANSPORTER_2"/>
    <property type="match status" value="1"/>
</dbReference>
<dbReference type="PANTHER" id="PTHR24223:SF222">
    <property type="entry name" value="OS01G0902100 PROTEIN"/>
    <property type="match status" value="1"/>
</dbReference>
<dbReference type="eggNOG" id="KOG0054">
    <property type="taxonomic scope" value="Eukaryota"/>
</dbReference>
<gene>
    <name evidence="12" type="ORF">PRUPE_1G236000</name>
</gene>
<keyword evidence="3" id="KW-0813">Transport</keyword>
<evidence type="ECO:0000256" key="8">
    <source>
        <dbReference type="ARBA" id="ARBA00023136"/>
    </source>
</evidence>
<dbReference type="EMBL" id="CM007651">
    <property type="protein sequence ID" value="ONI30187.1"/>
    <property type="molecule type" value="Genomic_DNA"/>
</dbReference>
<organism evidence="12 13">
    <name type="scientific">Prunus persica</name>
    <name type="common">Peach</name>
    <name type="synonym">Amygdalus persica</name>
    <dbReference type="NCBI Taxonomy" id="3760"/>
    <lineage>
        <taxon>Eukaryota</taxon>
        <taxon>Viridiplantae</taxon>
        <taxon>Streptophyta</taxon>
        <taxon>Embryophyta</taxon>
        <taxon>Tracheophyta</taxon>
        <taxon>Spermatophyta</taxon>
        <taxon>Magnoliopsida</taxon>
        <taxon>eudicotyledons</taxon>
        <taxon>Gunneridae</taxon>
        <taxon>Pentapetalae</taxon>
        <taxon>rosids</taxon>
        <taxon>fabids</taxon>
        <taxon>Rosales</taxon>
        <taxon>Rosaceae</taxon>
        <taxon>Amygdaloideae</taxon>
        <taxon>Amygdaleae</taxon>
        <taxon>Prunus</taxon>
    </lineage>
</organism>
<keyword evidence="13" id="KW-1185">Reference proteome</keyword>
<evidence type="ECO:0000313" key="12">
    <source>
        <dbReference type="EMBL" id="ONI30187.1"/>
    </source>
</evidence>
<dbReference type="InterPro" id="IPR003593">
    <property type="entry name" value="AAA+_ATPase"/>
</dbReference>
<dbReference type="FunFam" id="3.40.50.300:FF:000630">
    <property type="entry name" value="ATP-binding cassette (ABC) transporter, putative"/>
    <property type="match status" value="1"/>
</dbReference>
<dbReference type="SMART" id="SM00382">
    <property type="entry name" value="AAA"/>
    <property type="match status" value="1"/>
</dbReference>
<dbReference type="CDD" id="cd03244">
    <property type="entry name" value="ABCC_MRP_domain2"/>
    <property type="match status" value="1"/>
</dbReference>
<dbReference type="EC" id="7.6.2.2" evidence="2"/>
<keyword evidence="7 10" id="KW-1133">Transmembrane helix</keyword>
<evidence type="ECO:0000259" key="11">
    <source>
        <dbReference type="PROSITE" id="PS50893"/>
    </source>
</evidence>
<keyword evidence="5" id="KW-0547">Nucleotide-binding</keyword>
<dbReference type="Gene3D" id="3.40.50.300">
    <property type="entry name" value="P-loop containing nucleotide triphosphate hydrolases"/>
    <property type="match status" value="1"/>
</dbReference>
<feature type="domain" description="ABC transporter" evidence="11">
    <location>
        <begin position="99"/>
        <end position="329"/>
    </location>
</feature>
<dbReference type="Pfam" id="PF00005">
    <property type="entry name" value="ABC_tran"/>
    <property type="match status" value="1"/>
</dbReference>
<sequence>MEWLSVRTNFLFNHVYFIVLIILVGLPRSAIDPSLAGLAATYGLNLNVLQAWVIWNTCNVENKMISMERILQFTKIPIEAPLVIEDNRPVPEWPMAGKIEIENLHVQYNPALPTVLKGITCTFPGGKKIGVVGRTGSGKSTLIQALFRIVEPSGGQILIDGVDISKIGLQDLRSRLCIIPQDPTLFQGTMKTNLDHLQQHSDQALGEVLNQCRLAEIVKQDQRLLDTPVAEDGENWSVGQRQLVCLARVLLKKRKIIVMDEATASVDTATDILIQQIIRKETSGCIVISPTMTWVLEYDSPARLLEDSSSAFSKLVTEFLRTSSMSKGL</sequence>
<dbReference type="GO" id="GO:0008559">
    <property type="term" value="F:ABC-type xenobiotic transporter activity"/>
    <property type="evidence" value="ECO:0007669"/>
    <property type="project" value="UniProtKB-EC"/>
</dbReference>
<dbReference type="GO" id="GO:0016020">
    <property type="term" value="C:membrane"/>
    <property type="evidence" value="ECO:0007669"/>
    <property type="project" value="InterPro"/>
</dbReference>
<reference evidence="12 13" key="1">
    <citation type="journal article" date="2013" name="Nat. Genet.">
        <title>The high-quality draft genome of peach (Prunus persica) identifies unique patterns of genetic diversity, domestication and genome evolution.</title>
        <authorList>
            <consortium name="International Peach Genome Initiative"/>
            <person name="Verde I."/>
            <person name="Abbott A.G."/>
            <person name="Scalabrin S."/>
            <person name="Jung S."/>
            <person name="Shu S."/>
            <person name="Marroni F."/>
            <person name="Zhebentyayeva T."/>
            <person name="Dettori M.T."/>
            <person name="Grimwood J."/>
            <person name="Cattonaro F."/>
            <person name="Zuccolo A."/>
            <person name="Rossini L."/>
            <person name="Jenkins J."/>
            <person name="Vendramin E."/>
            <person name="Meisel L.A."/>
            <person name="Decroocq V."/>
            <person name="Sosinski B."/>
            <person name="Prochnik S."/>
            <person name="Mitros T."/>
            <person name="Policriti A."/>
            <person name="Cipriani G."/>
            <person name="Dondini L."/>
            <person name="Ficklin S."/>
            <person name="Goodstein D.M."/>
            <person name="Xuan P."/>
            <person name="Del Fabbro C."/>
            <person name="Aramini V."/>
            <person name="Copetti D."/>
            <person name="Gonzalez S."/>
            <person name="Horner D.S."/>
            <person name="Falchi R."/>
            <person name="Lucas S."/>
            <person name="Mica E."/>
            <person name="Maldonado J."/>
            <person name="Lazzari B."/>
            <person name="Bielenberg D."/>
            <person name="Pirona R."/>
            <person name="Miculan M."/>
            <person name="Barakat A."/>
            <person name="Testolin R."/>
            <person name="Stella A."/>
            <person name="Tartarini S."/>
            <person name="Tonutti P."/>
            <person name="Arus P."/>
            <person name="Orellana A."/>
            <person name="Wells C."/>
            <person name="Main D."/>
            <person name="Vizzotto G."/>
            <person name="Silva H."/>
            <person name="Salamini F."/>
            <person name="Schmutz J."/>
            <person name="Morgante M."/>
            <person name="Rokhsar D.S."/>
        </authorList>
    </citation>
    <scope>NUCLEOTIDE SEQUENCE [LARGE SCALE GENOMIC DNA]</scope>
    <source>
        <strain evidence="13">cv. Nemared</strain>
    </source>
</reference>
<dbReference type="Gramene" id="ONI30187">
    <property type="protein sequence ID" value="ONI30187"/>
    <property type="gene ID" value="PRUPE_1G236000"/>
</dbReference>
<name>A0A251R2E2_PRUPE</name>
<evidence type="ECO:0000256" key="2">
    <source>
        <dbReference type="ARBA" id="ARBA00012191"/>
    </source>
</evidence>
<keyword evidence="8 10" id="KW-0472">Membrane</keyword>
<evidence type="ECO:0000256" key="1">
    <source>
        <dbReference type="ARBA" id="ARBA00009726"/>
    </source>
</evidence>
<evidence type="ECO:0000256" key="4">
    <source>
        <dbReference type="ARBA" id="ARBA00022692"/>
    </source>
</evidence>
<evidence type="ECO:0000256" key="6">
    <source>
        <dbReference type="ARBA" id="ARBA00022840"/>
    </source>
</evidence>
<feature type="transmembrane region" description="Helical" evidence="10">
    <location>
        <begin position="6"/>
        <end position="26"/>
    </location>
</feature>
<accession>A0A251R2E2</accession>
<proteinExistence type="inferred from homology"/>
<dbReference type="Proteomes" id="UP000006882">
    <property type="component" value="Chromosome G1"/>
</dbReference>
<dbReference type="SUPFAM" id="SSF90123">
    <property type="entry name" value="ABC transporter transmembrane region"/>
    <property type="match status" value="1"/>
</dbReference>
<evidence type="ECO:0000256" key="5">
    <source>
        <dbReference type="ARBA" id="ARBA00022741"/>
    </source>
</evidence>
<evidence type="ECO:0000256" key="3">
    <source>
        <dbReference type="ARBA" id="ARBA00022448"/>
    </source>
</evidence>
<protein>
    <recommendedName>
        <fullName evidence="2">ABC-type xenobiotic transporter</fullName>
        <ecNumber evidence="2">7.6.2.2</ecNumber>
    </recommendedName>
</protein>
<dbReference type="InterPro" id="IPR050173">
    <property type="entry name" value="ABC_transporter_C-like"/>
</dbReference>
<dbReference type="InterPro" id="IPR036640">
    <property type="entry name" value="ABC1_TM_sf"/>
</dbReference>
<dbReference type="Gene3D" id="1.20.1560.10">
    <property type="entry name" value="ABC transporter type 1, transmembrane domain"/>
    <property type="match status" value="1"/>
</dbReference>
<dbReference type="PANTHER" id="PTHR24223">
    <property type="entry name" value="ATP-BINDING CASSETTE SUB-FAMILY C"/>
    <property type="match status" value="1"/>
</dbReference>
<evidence type="ECO:0000256" key="9">
    <source>
        <dbReference type="ARBA" id="ARBA00034018"/>
    </source>
</evidence>
<dbReference type="AlphaFoldDB" id="A0A251R2E2"/>
<evidence type="ECO:0000256" key="10">
    <source>
        <dbReference type="SAM" id="Phobius"/>
    </source>
</evidence>
<dbReference type="InterPro" id="IPR003439">
    <property type="entry name" value="ABC_transporter-like_ATP-bd"/>
</dbReference>
<dbReference type="InterPro" id="IPR027417">
    <property type="entry name" value="P-loop_NTPase"/>
</dbReference>
<dbReference type="GO" id="GO:0005524">
    <property type="term" value="F:ATP binding"/>
    <property type="evidence" value="ECO:0007669"/>
    <property type="project" value="UniProtKB-KW"/>
</dbReference>
<evidence type="ECO:0000313" key="13">
    <source>
        <dbReference type="Proteomes" id="UP000006882"/>
    </source>
</evidence>
<keyword evidence="4 10" id="KW-0812">Transmembrane</keyword>